<dbReference type="Proteomes" id="UP000249204">
    <property type="component" value="Unassembled WGS sequence"/>
</dbReference>
<evidence type="ECO:0000256" key="1">
    <source>
        <dbReference type="ARBA" id="ARBA00004196"/>
    </source>
</evidence>
<reference evidence="5 6" key="1">
    <citation type="submission" date="2018-06" db="EMBL/GenBank/DDBJ databases">
        <title>Isolation of heavy metals resistant Paenibacillus silvae NC2 from Gold-Copper mine in ZiJin, China.</title>
        <authorList>
            <person name="Xu J."/>
            <person name="Mazhar H.S."/>
            <person name="Rensing C."/>
        </authorList>
    </citation>
    <scope>NUCLEOTIDE SEQUENCE [LARGE SCALE GENOMIC DNA]</scope>
    <source>
        <strain evidence="5 6">NC2</strain>
    </source>
</reference>
<keyword evidence="3" id="KW-0732">Signal</keyword>
<feature type="domain" description="SLH" evidence="4">
    <location>
        <begin position="1129"/>
        <end position="1192"/>
    </location>
</feature>
<dbReference type="InterPro" id="IPR037053">
    <property type="entry name" value="Phage_tail_collar_dom_sf"/>
</dbReference>
<sequence>MIHYVCRAWKIALVFVLAFTISSLGNGTTHFAHAAANQPYLGEIQLFPYNYAPEGWTFAAGQTLSIASNSTLYSLLGTWYGGDGKDNFSLPNLTSLPVPDGMGYFISTGGLFPSREEGMVSNALAGEVRMFPYAFVPGGWLKLDGSTHNSLDHPRLYDAIGSMFGSSDGNTFTLPSVEVPIPDTRLFYAVAATTSAEQNGNDIGNGTGNELMGESIPFLVPMQTTWLPGDGRLVSTNNQALFTLLGVKFGGNGTVQFGLPNLSNNPYTFRYYIVLEAGIYPRTGNGGGVPGGLAGTSTIYTVPSGQSVQIYSSDLLGNASGSGASGVSLRTQPQHGMVSDRGNGFTYTAASNYSGDDSFTVRTYNNNGFASGYSTIRIKVEAPLPPVVSGVSEGGIYNGTVTPGFTNGKATLNGSEYLNGTPIGSEGSYTLVVTNNYGTTTVSFTIDLTPPTVDGVRNGGRYTVPPTITFSDGNAKLNGEAFISGSQVSQEGSYTLIVTDEANNSSTLTFSYYAPRQLLFDSGGGTSIDPQEVYYGDQGIEPNTPTRIGYTFAGWYTDKALTQRFDFANTAVTADTQLFAGWNIEQYTVSFNSDGGTVVADIPVEYGMTVTAPTEPTRTGYTFTGWYVDAAHTQLFHFTTTPITANMQLYAGWSTNQYTVTFESNGGTMVSEQLIDYGNPVLEPQPPGRTGYTFTGWYSDAALQQPFNFTTSSIYEDVQLYAGWERNQYTVSFDTTGGSPISDQSIRYGDELILPIEPTSNTEGQVFAGWFSDSQFTVPFDFSQPIQSNVTLYAKWAARVQQITFETDGGSVIAPQSAAYGDHLSRPADPERTGYTFAGWYTDATHTQPFDFATATVNADITLYAGWKPVTAPGGGSNSGNNGNGGTGSSGNGGSSESGGGSGSNSNSNSGLGTENNASNSTSDTQVNVSIAAGQAAEIKLGTGMQLQVPAGAANQQLEIKAIVVNTPLSGLNGNMRVVSQVYEFTKNMQGNFGAPVKLTLSFDPTSLSSNEKLAVFYQNQPNTPWIMVEGGVIKGNTISVDVNHFTRFAVMAVPAADASPIPAKVDFSDISGHWAASTIRQAAELGIVKGYADGTFHPGASVTRAEFTAMLVRKLKPAAEHVDMDAASPVFSDMAQIGAWAREDIALASALGWIQGDMRGNFRANASITRAEMAVMVSRAMAITDADAEASFTDVATIPAWAIQAAAQLQQSGIMKGRVNGAFDSSAPLTRAEATQVLMRAGEAKFN</sequence>
<feature type="chain" id="PRO_5016087719" description="SLH domain-containing protein" evidence="3">
    <location>
        <begin position="35"/>
        <end position="1248"/>
    </location>
</feature>
<comment type="subcellular location">
    <subcellularLocation>
        <location evidence="1">Cell envelope</location>
    </subcellularLocation>
</comment>
<feature type="compositionally biased region" description="Low complexity" evidence="2">
    <location>
        <begin position="904"/>
        <end position="917"/>
    </location>
</feature>
<proteinExistence type="predicted"/>
<name>A0A2W6P2Y8_9BACL</name>
<dbReference type="SUPFAM" id="SSF88874">
    <property type="entry name" value="Receptor-binding domain of short tail fibre protein gp12"/>
    <property type="match status" value="2"/>
</dbReference>
<organism evidence="5 6">
    <name type="scientific">Paenibacillus silvae</name>
    <dbReference type="NCBI Taxonomy" id="1325358"/>
    <lineage>
        <taxon>Bacteria</taxon>
        <taxon>Bacillati</taxon>
        <taxon>Bacillota</taxon>
        <taxon>Bacilli</taxon>
        <taxon>Bacillales</taxon>
        <taxon>Paenibacillaceae</taxon>
        <taxon>Paenibacillus</taxon>
    </lineage>
</organism>
<dbReference type="Pfam" id="PF17963">
    <property type="entry name" value="Big_9"/>
    <property type="match status" value="1"/>
</dbReference>
<evidence type="ECO:0000256" key="2">
    <source>
        <dbReference type="SAM" id="MobiDB-lite"/>
    </source>
</evidence>
<dbReference type="Gene3D" id="2.60.40.3440">
    <property type="match status" value="1"/>
</dbReference>
<dbReference type="InterPro" id="IPR001119">
    <property type="entry name" value="SLH_dom"/>
</dbReference>
<dbReference type="AlphaFoldDB" id="A0A2W6P2Y8"/>
<dbReference type="Pfam" id="PF09479">
    <property type="entry name" value="Flg_new"/>
    <property type="match status" value="5"/>
</dbReference>
<evidence type="ECO:0000259" key="4">
    <source>
        <dbReference type="PROSITE" id="PS51272"/>
    </source>
</evidence>
<dbReference type="InterPro" id="IPR013378">
    <property type="entry name" value="InlB-like_B-rpt"/>
</dbReference>
<evidence type="ECO:0000313" key="5">
    <source>
        <dbReference type="EMBL" id="PZT52556.1"/>
    </source>
</evidence>
<gene>
    <name evidence="5" type="ORF">DN757_26705</name>
</gene>
<dbReference type="Gene3D" id="3.90.1340.10">
    <property type="entry name" value="Phage tail collar domain"/>
    <property type="match status" value="3"/>
</dbReference>
<dbReference type="Pfam" id="PF00395">
    <property type="entry name" value="SLH"/>
    <property type="match status" value="3"/>
</dbReference>
<feature type="compositionally biased region" description="Gly residues" evidence="2">
    <location>
        <begin position="873"/>
        <end position="903"/>
    </location>
</feature>
<dbReference type="PANTHER" id="PTHR43308:SF5">
    <property type="entry name" value="S-LAYER PROTEIN _ PEPTIDOGLYCAN ENDO-BETA-N-ACETYLGLUCOSAMINIDASE"/>
    <property type="match status" value="1"/>
</dbReference>
<dbReference type="InterPro" id="IPR042229">
    <property type="entry name" value="Listeria/Bacterioides_rpt_sf"/>
</dbReference>
<feature type="domain" description="SLH" evidence="4">
    <location>
        <begin position="1193"/>
        <end position="1248"/>
    </location>
</feature>
<dbReference type="Pfam" id="PF07484">
    <property type="entry name" value="Collar"/>
    <property type="match status" value="3"/>
</dbReference>
<accession>A0A2W6P2Y8</accession>
<dbReference type="InterPro" id="IPR011083">
    <property type="entry name" value="Phage_tail_collar_dom"/>
</dbReference>
<feature type="region of interest" description="Disordered" evidence="2">
    <location>
        <begin position="873"/>
        <end position="924"/>
    </location>
</feature>
<evidence type="ECO:0000256" key="3">
    <source>
        <dbReference type="SAM" id="SignalP"/>
    </source>
</evidence>
<dbReference type="PROSITE" id="PS51272">
    <property type="entry name" value="SLH"/>
    <property type="match status" value="3"/>
</dbReference>
<dbReference type="NCBIfam" id="TIGR02543">
    <property type="entry name" value="List_Bact_rpt"/>
    <property type="match status" value="5"/>
</dbReference>
<feature type="signal peptide" evidence="3">
    <location>
        <begin position="1"/>
        <end position="34"/>
    </location>
</feature>
<dbReference type="EMBL" id="QKWW01000095">
    <property type="protein sequence ID" value="PZT52556.1"/>
    <property type="molecule type" value="Genomic_DNA"/>
</dbReference>
<protein>
    <recommendedName>
        <fullName evidence="4">SLH domain-containing protein</fullName>
    </recommendedName>
</protein>
<dbReference type="InterPro" id="IPR051465">
    <property type="entry name" value="Cell_Envelope_Struct_Comp"/>
</dbReference>
<comment type="caution">
    <text evidence="5">The sequence shown here is derived from an EMBL/GenBank/DDBJ whole genome shotgun (WGS) entry which is preliminary data.</text>
</comment>
<feature type="domain" description="SLH" evidence="4">
    <location>
        <begin position="1063"/>
        <end position="1126"/>
    </location>
</feature>
<evidence type="ECO:0000313" key="6">
    <source>
        <dbReference type="Proteomes" id="UP000249204"/>
    </source>
</evidence>
<dbReference type="RefSeq" id="WP_111273210.1">
    <property type="nucleotide sequence ID" value="NZ_QKWW01000095.1"/>
</dbReference>
<dbReference type="GO" id="GO:0030313">
    <property type="term" value="C:cell envelope"/>
    <property type="evidence" value="ECO:0007669"/>
    <property type="project" value="UniProtKB-SubCell"/>
</dbReference>
<dbReference type="PANTHER" id="PTHR43308">
    <property type="entry name" value="OUTER MEMBRANE PROTEIN ALPHA-RELATED"/>
    <property type="match status" value="1"/>
</dbReference>
<dbReference type="Gene3D" id="2.60.40.4270">
    <property type="entry name" value="Listeria-Bacteroides repeat domain"/>
    <property type="match status" value="5"/>
</dbReference>